<dbReference type="InterPro" id="IPR003652">
    <property type="entry name" value="Ataxin_AXH_dom"/>
</dbReference>
<keyword evidence="4" id="KW-0238">DNA-binding</keyword>
<feature type="region of interest" description="Disordered" evidence="7">
    <location>
        <begin position="623"/>
        <end position="727"/>
    </location>
</feature>
<dbReference type="PROSITE" id="PS51148">
    <property type="entry name" value="AXH"/>
    <property type="match status" value="1"/>
</dbReference>
<dbReference type="PANTHER" id="PTHR13392">
    <property type="entry name" value="ATAXIN 1"/>
    <property type="match status" value="1"/>
</dbReference>
<name>A0ABV0NLV7_9TELE</name>
<feature type="compositionally biased region" description="Polar residues" evidence="7">
    <location>
        <begin position="316"/>
        <end position="334"/>
    </location>
</feature>
<feature type="compositionally biased region" description="Polar residues" evidence="7">
    <location>
        <begin position="486"/>
        <end position="502"/>
    </location>
</feature>
<dbReference type="SMART" id="SM00536">
    <property type="entry name" value="AXH"/>
    <property type="match status" value="1"/>
</dbReference>
<dbReference type="SUPFAM" id="SSF102031">
    <property type="entry name" value="AXH domain"/>
    <property type="match status" value="1"/>
</dbReference>
<keyword evidence="10" id="KW-1185">Reference proteome</keyword>
<comment type="subcellular location">
    <subcellularLocation>
        <location evidence="1">Nucleus</location>
    </subcellularLocation>
</comment>
<organism evidence="9 10">
    <name type="scientific">Goodea atripinnis</name>
    <dbReference type="NCBI Taxonomy" id="208336"/>
    <lineage>
        <taxon>Eukaryota</taxon>
        <taxon>Metazoa</taxon>
        <taxon>Chordata</taxon>
        <taxon>Craniata</taxon>
        <taxon>Vertebrata</taxon>
        <taxon>Euteleostomi</taxon>
        <taxon>Actinopterygii</taxon>
        <taxon>Neopterygii</taxon>
        <taxon>Teleostei</taxon>
        <taxon>Neoteleostei</taxon>
        <taxon>Acanthomorphata</taxon>
        <taxon>Ovalentaria</taxon>
        <taxon>Atherinomorphae</taxon>
        <taxon>Cyprinodontiformes</taxon>
        <taxon>Goodeidae</taxon>
        <taxon>Goodea</taxon>
    </lineage>
</organism>
<feature type="compositionally biased region" description="Low complexity" evidence="7">
    <location>
        <begin position="418"/>
        <end position="428"/>
    </location>
</feature>
<evidence type="ECO:0000256" key="4">
    <source>
        <dbReference type="ARBA" id="ARBA00023125"/>
    </source>
</evidence>
<dbReference type="Proteomes" id="UP001476798">
    <property type="component" value="Unassembled WGS sequence"/>
</dbReference>
<protein>
    <recommendedName>
        <fullName evidence="8">AXH domain-containing protein</fullName>
    </recommendedName>
</protein>
<feature type="region of interest" description="Disordered" evidence="7">
    <location>
        <begin position="311"/>
        <end position="366"/>
    </location>
</feature>
<comment type="caution">
    <text evidence="9">The sequence shown here is derived from an EMBL/GenBank/DDBJ whole genome shotgun (WGS) entry which is preliminary data.</text>
</comment>
<proteinExistence type="predicted"/>
<dbReference type="InterPro" id="IPR043404">
    <property type="entry name" value="ATAXIN1-like"/>
</dbReference>
<evidence type="ECO:0000256" key="1">
    <source>
        <dbReference type="ARBA" id="ARBA00004123"/>
    </source>
</evidence>
<feature type="domain" description="AXH" evidence="8">
    <location>
        <begin position="496"/>
        <end position="627"/>
    </location>
</feature>
<keyword evidence="3" id="KW-0805">Transcription regulation</keyword>
<evidence type="ECO:0000313" key="9">
    <source>
        <dbReference type="EMBL" id="MEQ2171809.1"/>
    </source>
</evidence>
<dbReference type="PANTHER" id="PTHR13392:SF14">
    <property type="entry name" value="ATAXIN-1-LIKE"/>
    <property type="match status" value="1"/>
</dbReference>
<gene>
    <name evidence="9" type="ORF">GOODEAATRI_014445</name>
</gene>
<keyword evidence="6" id="KW-0539">Nucleus</keyword>
<dbReference type="Pfam" id="PF08517">
    <property type="entry name" value="AXH"/>
    <property type="match status" value="1"/>
</dbReference>
<keyword evidence="5" id="KW-0804">Transcription</keyword>
<feature type="region of interest" description="Disordered" evidence="7">
    <location>
        <begin position="171"/>
        <end position="201"/>
    </location>
</feature>
<evidence type="ECO:0000259" key="8">
    <source>
        <dbReference type="PROSITE" id="PS51148"/>
    </source>
</evidence>
<feature type="region of interest" description="Disordered" evidence="7">
    <location>
        <begin position="411"/>
        <end position="504"/>
    </location>
</feature>
<evidence type="ECO:0000256" key="6">
    <source>
        <dbReference type="ARBA" id="ARBA00023242"/>
    </source>
</evidence>
<reference evidence="9 10" key="1">
    <citation type="submission" date="2021-06" db="EMBL/GenBank/DDBJ databases">
        <authorList>
            <person name="Palmer J.M."/>
        </authorList>
    </citation>
    <scope>NUCLEOTIDE SEQUENCE [LARGE SCALE GENOMIC DNA]</scope>
    <source>
        <strain evidence="9 10">GA_2019</strain>
        <tissue evidence="9">Muscle</tissue>
    </source>
</reference>
<feature type="compositionally biased region" description="Low complexity" evidence="7">
    <location>
        <begin position="107"/>
        <end position="121"/>
    </location>
</feature>
<evidence type="ECO:0000256" key="7">
    <source>
        <dbReference type="SAM" id="MobiDB-lite"/>
    </source>
</evidence>
<evidence type="ECO:0000256" key="3">
    <source>
        <dbReference type="ARBA" id="ARBA00023015"/>
    </source>
</evidence>
<evidence type="ECO:0000313" key="10">
    <source>
        <dbReference type="Proteomes" id="UP001476798"/>
    </source>
</evidence>
<dbReference type="EMBL" id="JAHRIO010041000">
    <property type="protein sequence ID" value="MEQ2171809.1"/>
    <property type="molecule type" value="Genomic_DNA"/>
</dbReference>
<evidence type="ECO:0000256" key="2">
    <source>
        <dbReference type="ARBA" id="ARBA00022491"/>
    </source>
</evidence>
<dbReference type="InterPro" id="IPR036096">
    <property type="entry name" value="Ataxin_AXH_dom_sf"/>
</dbReference>
<feature type="compositionally biased region" description="Low complexity" evidence="7">
    <location>
        <begin position="336"/>
        <end position="353"/>
    </location>
</feature>
<feature type="non-terminal residue" evidence="9">
    <location>
        <position position="1"/>
    </location>
</feature>
<feature type="compositionally biased region" description="Low complexity" evidence="7">
    <location>
        <begin position="624"/>
        <end position="634"/>
    </location>
</feature>
<keyword evidence="2" id="KW-0678">Repressor</keyword>
<feature type="compositionally biased region" description="Pro residues" evidence="7">
    <location>
        <begin position="659"/>
        <end position="671"/>
    </location>
</feature>
<sequence length="727" mass="80058">LDVYDCVHTCGHCCHGDSVVDGETAGSWLAVDRLVGGHHCCWSPPMNPSPDRNKERLPPKKRESRQGSAEHHIPPDEFKPPVPFRSRHSTSRGEGGREPSDRDRAFSNPNPHLLHSPPALPASATGLHMPLPWSLNYSSPVSLPVFPGQVSDRRASGSPVWRDDPLTSSLPHHSRWLRGEGPLSLPPSPSSSSSSSFKTPFPASTREMWSYFNTGRRDYSPSLFSPSYLFSPHALYAQDPSLVEVRPRYISKRPNGLDGPGSRTASSSRPLLTGEFGNDSSRSRLEVSPYTLHANGGRRQQEDLTSPIHSAGAFLSDSQPQVSPEPHSSLQETHQSGKTSSTSLPSSPHTLGPDPRAGRGGLLDHVGTTPTEAQIYYSLGSVTHPSPHAQAYPLSSSSGTLSYCLHREPGPRLHTLGNSPNSPVSLPNSHDRSQRDWDRDLERDKVLQKDRERGKVKEKQLQHEKGQEKDSEREKRRNRDTGRDFSPSNSQTSSATLHSSPSALLPHFTKGSLIELAGGRLKRVEELRTEDFLRSADTSPEFHLSTCTVLVISPSSTQGSSHLQVHLTDRNSQELLQVLVEYPFFVRDQGWSSCSPQRTTQLYGLPCRQLSEGDVCLALTPMPTQTQRTSSRTSSRAHRTQLLPRGPAESSGSNREEMPPPPPPPPLPPQQPLSTPGPSCRQAADTPANEQQRPRKRHWSAPDTLPSTRTDKSLVDLPHGSKLMKWQ</sequence>
<feature type="compositionally biased region" description="Basic and acidic residues" evidence="7">
    <location>
        <begin position="429"/>
        <end position="483"/>
    </location>
</feature>
<feature type="region of interest" description="Disordered" evidence="7">
    <location>
        <begin position="42"/>
        <end position="121"/>
    </location>
</feature>
<feature type="compositionally biased region" description="Basic and acidic residues" evidence="7">
    <location>
        <begin position="51"/>
        <end position="79"/>
    </location>
</feature>
<feature type="region of interest" description="Disordered" evidence="7">
    <location>
        <begin position="252"/>
        <end position="284"/>
    </location>
</feature>
<evidence type="ECO:0000256" key="5">
    <source>
        <dbReference type="ARBA" id="ARBA00023163"/>
    </source>
</evidence>
<feature type="compositionally biased region" description="Basic and acidic residues" evidence="7">
    <location>
        <begin position="94"/>
        <end position="105"/>
    </location>
</feature>
<accession>A0ABV0NLV7</accession>